<dbReference type="Pfam" id="PF13040">
    <property type="entry name" value="Fur_reg_FbpB"/>
    <property type="match status" value="1"/>
</dbReference>
<keyword evidence="2" id="KW-1185">Reference proteome</keyword>
<dbReference type="Proteomes" id="UP001357223">
    <property type="component" value="Chromosome"/>
</dbReference>
<organism evidence="1 2">
    <name type="scientific">Niallia oryzisoli</name>
    <dbReference type="NCBI Taxonomy" id="1737571"/>
    <lineage>
        <taxon>Bacteria</taxon>
        <taxon>Bacillati</taxon>
        <taxon>Bacillota</taxon>
        <taxon>Bacilli</taxon>
        <taxon>Bacillales</taxon>
        <taxon>Bacillaceae</taxon>
        <taxon>Niallia</taxon>
    </lineage>
</organism>
<proteinExistence type="predicted"/>
<accession>A0ABZ2CE77</accession>
<sequence length="43" mass="5165">MNKRKKRSLEELFNENKLQLLQDQSAIEKIEAKLENKYICKAK</sequence>
<evidence type="ECO:0000313" key="2">
    <source>
        <dbReference type="Proteomes" id="UP001357223"/>
    </source>
</evidence>
<name>A0ABZ2CE77_9BACI</name>
<dbReference type="EMBL" id="CP137640">
    <property type="protein sequence ID" value="WVX79414.1"/>
    <property type="molecule type" value="Genomic_DNA"/>
</dbReference>
<gene>
    <name evidence="1" type="ORF">R4Z09_19150</name>
</gene>
<dbReference type="InterPro" id="IPR025004">
    <property type="entry name" value="SenN/SenS"/>
</dbReference>
<evidence type="ECO:0000313" key="1">
    <source>
        <dbReference type="EMBL" id="WVX79414.1"/>
    </source>
</evidence>
<protein>
    <submittedName>
        <fullName evidence="1">FbpB family small basic protein</fullName>
    </submittedName>
</protein>
<dbReference type="RefSeq" id="WP_338448348.1">
    <property type="nucleotide sequence ID" value="NZ_CP137640.1"/>
</dbReference>
<reference evidence="1 2" key="1">
    <citation type="submission" date="2023-10" db="EMBL/GenBank/DDBJ databases">
        <title>Niallia locisalis sp.nov. isolated from a salt pond sample.</title>
        <authorList>
            <person name="Li X.-J."/>
            <person name="Dong L."/>
        </authorList>
    </citation>
    <scope>NUCLEOTIDE SEQUENCE [LARGE SCALE GENOMIC DNA]</scope>
    <source>
        <strain evidence="1 2">DSM 29761</strain>
    </source>
</reference>